<dbReference type="InterPro" id="IPR010730">
    <property type="entry name" value="HET"/>
</dbReference>
<dbReference type="Pfam" id="PF06985">
    <property type="entry name" value="HET"/>
    <property type="match status" value="1"/>
</dbReference>
<proteinExistence type="predicted"/>
<keyword evidence="3" id="KW-1185">Reference proteome</keyword>
<dbReference type="EMBL" id="JBANRG010000043">
    <property type="protein sequence ID" value="KAK7446717.1"/>
    <property type="molecule type" value="Genomic_DNA"/>
</dbReference>
<dbReference type="PANTHER" id="PTHR10622:SF10">
    <property type="entry name" value="HET DOMAIN-CONTAINING PROTEIN"/>
    <property type="match status" value="1"/>
</dbReference>
<feature type="domain" description="Heterokaryon incompatibility" evidence="1">
    <location>
        <begin position="151"/>
        <end position="242"/>
    </location>
</feature>
<gene>
    <name evidence="2" type="ORF">VKT23_014412</name>
</gene>
<comment type="caution">
    <text evidence="2">The sequence shown here is derived from an EMBL/GenBank/DDBJ whole genome shotgun (WGS) entry which is preliminary data.</text>
</comment>
<protein>
    <recommendedName>
        <fullName evidence="1">Heterokaryon incompatibility domain-containing protein</fullName>
    </recommendedName>
</protein>
<dbReference type="Proteomes" id="UP001498398">
    <property type="component" value="Unassembled WGS sequence"/>
</dbReference>
<evidence type="ECO:0000259" key="1">
    <source>
        <dbReference type="Pfam" id="PF06985"/>
    </source>
</evidence>
<evidence type="ECO:0000313" key="3">
    <source>
        <dbReference type="Proteomes" id="UP001498398"/>
    </source>
</evidence>
<evidence type="ECO:0000313" key="2">
    <source>
        <dbReference type="EMBL" id="KAK7446717.1"/>
    </source>
</evidence>
<sequence>MPENSSDCDVIFPCSSLSNGEFHRFFTSSPQAVCASEGDYISGHSQIRIGMLIFYPKSNSWMIPSNHCFRRRKQSWLRFLPISVCITNFPYTIHRLHSHRCFQVERGNLIPIRNPVSPKQLASLHICPRRFIETYTLKLVEFGKDTIVPPYAILSHRWIHGEEIVYEEFLQPRERTFRKFGYQKIEGACRQAREDGIRYIWVDTCCIEQGNHDDVAENIISMYAYYQNAEICYAYLVDAENRYDVAGWLWGEIILGGSEWFQRGWTLQELVAPRTVIFFNKRWEYIGDKHRLRYIIHYKTTIPSAVLSGKQSIQDIDVLDRMSWSTRRTTTKKTRSSLLSSRTLGDHN</sequence>
<reference evidence="2 3" key="1">
    <citation type="submission" date="2024-01" db="EMBL/GenBank/DDBJ databases">
        <title>A draft genome for the cacao thread blight pathogen Marasmiellus scandens.</title>
        <authorList>
            <person name="Baruah I.K."/>
            <person name="Leung J."/>
            <person name="Bukari Y."/>
            <person name="Amoako-Attah I."/>
            <person name="Meinhardt L.W."/>
            <person name="Bailey B.A."/>
            <person name="Cohen S.P."/>
        </authorList>
    </citation>
    <scope>NUCLEOTIDE SEQUENCE [LARGE SCALE GENOMIC DNA]</scope>
    <source>
        <strain evidence="2 3">GH-19</strain>
    </source>
</reference>
<accession>A0ABR1J0M3</accession>
<organism evidence="2 3">
    <name type="scientific">Marasmiellus scandens</name>
    <dbReference type="NCBI Taxonomy" id="2682957"/>
    <lineage>
        <taxon>Eukaryota</taxon>
        <taxon>Fungi</taxon>
        <taxon>Dikarya</taxon>
        <taxon>Basidiomycota</taxon>
        <taxon>Agaricomycotina</taxon>
        <taxon>Agaricomycetes</taxon>
        <taxon>Agaricomycetidae</taxon>
        <taxon>Agaricales</taxon>
        <taxon>Marasmiineae</taxon>
        <taxon>Omphalotaceae</taxon>
        <taxon>Marasmiellus</taxon>
    </lineage>
</organism>
<name>A0ABR1J0M3_9AGAR</name>
<dbReference type="PANTHER" id="PTHR10622">
    <property type="entry name" value="HET DOMAIN-CONTAINING PROTEIN"/>
    <property type="match status" value="1"/>
</dbReference>